<dbReference type="Proteomes" id="UP000010305">
    <property type="component" value="Unassembled WGS sequence"/>
</dbReference>
<dbReference type="InterPro" id="IPR016035">
    <property type="entry name" value="Acyl_Trfase/lysoPLipase"/>
</dbReference>
<feature type="short sequence motif" description="GXSXG" evidence="2">
    <location>
        <begin position="53"/>
        <end position="57"/>
    </location>
</feature>
<dbReference type="PANTHER" id="PTHR24138:SF12">
    <property type="entry name" value="PATATIN FAMILY PROTEIN"/>
    <property type="match status" value="1"/>
</dbReference>
<dbReference type="InterPro" id="IPR002641">
    <property type="entry name" value="PNPLA_dom"/>
</dbReference>
<sequence length="307" mass="34949">MKNFFSFLTRFSNKKIICFDGGGVRTIASIVFLKKLEAESGKKVSDIFDMFIGTSAGAFNAACFAYGGFTADKIKRYWSKHYLDKIMKSSFFWDKASLIQARPRYENEGRLEMLNEIFGKSTLKESNKPFLCLSYNIESRESVIHDSINTPNVTFLDAVAASSAAPMYFPTYQMQDKSWMVDGSVVTNNPTLIGYHYAKKILENENIKILSIGSGHNKNKISGENSTKWGGVGWLRNDIIGMLLDSEIHNEISESFFDDNYLRINSPLGKVNKLLDDDSDENLERIHLMGMEWWSEFGEKTLKFIEN</sequence>
<evidence type="ECO:0000256" key="1">
    <source>
        <dbReference type="ARBA" id="ARBA00023098"/>
    </source>
</evidence>
<gene>
    <name evidence="4" type="ORF">NT01SARS_0315</name>
</gene>
<dbReference type="SUPFAM" id="SSF52151">
    <property type="entry name" value="FabD/lysophospholipase-like"/>
    <property type="match status" value="1"/>
</dbReference>
<keyword evidence="1 2" id="KW-0443">Lipid metabolism</keyword>
<dbReference type="PROSITE" id="PS51635">
    <property type="entry name" value="PNPLA"/>
    <property type="match status" value="1"/>
</dbReference>
<dbReference type="Gene3D" id="3.40.1090.10">
    <property type="entry name" value="Cytosolic phospholipase A2 catalytic domain"/>
    <property type="match status" value="1"/>
</dbReference>
<feature type="domain" description="PNPLA" evidence="3">
    <location>
        <begin position="17"/>
        <end position="195"/>
    </location>
</feature>
<dbReference type="CDD" id="cd07199">
    <property type="entry name" value="Pat17_PNPLA8_PNPLA9_like"/>
    <property type="match status" value="1"/>
</dbReference>
<dbReference type="GO" id="GO:0016787">
    <property type="term" value="F:hydrolase activity"/>
    <property type="evidence" value="ECO:0007669"/>
    <property type="project" value="UniProtKB-UniRule"/>
</dbReference>
<reference evidence="4 5" key="1">
    <citation type="journal article" date="2012" name="ISME J.">
        <title>Genomic insights to SAR86, an abundant and uncultivated marine bacterial lineage.</title>
        <authorList>
            <person name="Dupont C.L."/>
            <person name="Rusch D.B."/>
            <person name="Yooseph S."/>
            <person name="Lombardo M.J."/>
            <person name="Richter R.A."/>
            <person name="Valas R."/>
            <person name="Novotny M."/>
            <person name="Yee-Greenbaum J."/>
            <person name="Selengut J.D."/>
            <person name="Haft D.H."/>
            <person name="Halpern A.L."/>
            <person name="Lasken R.S."/>
            <person name="Nealson K."/>
            <person name="Friedman R."/>
            <person name="Venter J.C."/>
        </authorList>
    </citation>
    <scope>NUCLEOTIDE SEQUENCE [LARGE SCALE GENOMIC DNA]</scope>
</reference>
<comment type="caution">
    <text evidence="2">Lacks conserved residue(s) required for the propagation of feature annotation.</text>
</comment>
<feature type="active site" description="Proton acceptor" evidence="2">
    <location>
        <position position="182"/>
    </location>
</feature>
<feature type="active site" description="Nucleophile" evidence="2">
    <location>
        <position position="55"/>
    </location>
</feature>
<evidence type="ECO:0000313" key="4">
    <source>
        <dbReference type="EMBL" id="EJP71835.1"/>
    </source>
</evidence>
<proteinExistence type="predicted"/>
<dbReference type="STRING" id="1123866.NT01SARS_0315"/>
<name>J4WSE8_9GAMM</name>
<protein>
    <submittedName>
        <fullName evidence="4">Putative patatin</fullName>
    </submittedName>
</protein>
<dbReference type="InterPro" id="IPR047156">
    <property type="entry name" value="Teg/CotR/CapV-like"/>
</dbReference>
<dbReference type="AlphaFoldDB" id="J4WSE8"/>
<evidence type="ECO:0000259" key="3">
    <source>
        <dbReference type="PROSITE" id="PS51635"/>
    </source>
</evidence>
<dbReference type="Pfam" id="PF01734">
    <property type="entry name" value="Patatin"/>
    <property type="match status" value="1"/>
</dbReference>
<organism evidence="4 5">
    <name type="scientific">SAR86 cluster bacterium SAR86A</name>
    <dbReference type="NCBI Taxonomy" id="1123866"/>
    <lineage>
        <taxon>Bacteria</taxon>
        <taxon>Pseudomonadati</taxon>
        <taxon>Pseudomonadota</taxon>
        <taxon>Gammaproteobacteria</taxon>
        <taxon>SAR86 cluster</taxon>
    </lineage>
</organism>
<keyword evidence="2" id="KW-0442">Lipid degradation</keyword>
<dbReference type="GO" id="GO:0016042">
    <property type="term" value="P:lipid catabolic process"/>
    <property type="evidence" value="ECO:0007669"/>
    <property type="project" value="UniProtKB-UniRule"/>
</dbReference>
<dbReference type="PANTHER" id="PTHR24138">
    <property type="entry name" value="INTRACELLLAR PHOSPHOLIPASE A FAMILY"/>
    <property type="match status" value="1"/>
</dbReference>
<evidence type="ECO:0000313" key="5">
    <source>
        <dbReference type="Proteomes" id="UP000010305"/>
    </source>
</evidence>
<dbReference type="HOGENOM" id="CLU_000288_144_9_6"/>
<evidence type="ECO:0000256" key="2">
    <source>
        <dbReference type="PROSITE-ProRule" id="PRU01161"/>
    </source>
</evidence>
<dbReference type="EMBL" id="JH611156">
    <property type="protein sequence ID" value="EJP71835.1"/>
    <property type="molecule type" value="Genomic_DNA"/>
</dbReference>
<accession>J4WSE8</accession>
<keyword evidence="2" id="KW-0378">Hydrolase</keyword>